<sequence>MSKIYDCSDEVERAKGMRVAVDSARAGRLVVLPTDTVYGIGCDAFNNDSVANLLATKRRGPDMPVPVLIGSWDTVQGLVAEFTPQAQDLVQAFWPGGLSIVVPQAPSLPWNLGDTRGTVMLRMPLQPVAIELLREVGPMAVSSANISGKTPPISAVAAKQQLGSAVSVYLDGGEAAVGTPSTIIDISGRTPRILREGAVATDRLSEVLGMEPHVLLGRDAPEGAEGTA</sequence>
<evidence type="ECO:0000313" key="13">
    <source>
        <dbReference type="EMBL" id="AGS34620.1"/>
    </source>
</evidence>
<evidence type="ECO:0000256" key="6">
    <source>
        <dbReference type="ARBA" id="ARBA00022694"/>
    </source>
</evidence>
<dbReference type="Gene3D" id="3.90.870.10">
    <property type="entry name" value="DHBP synthase"/>
    <property type="match status" value="1"/>
</dbReference>
<dbReference type="GO" id="GO:0003725">
    <property type="term" value="F:double-stranded RNA binding"/>
    <property type="evidence" value="ECO:0007669"/>
    <property type="project" value="InterPro"/>
</dbReference>
<dbReference type="STRING" id="1224163.B841_05735"/>
<evidence type="ECO:0000256" key="7">
    <source>
        <dbReference type="ARBA" id="ARBA00022695"/>
    </source>
</evidence>
<dbReference type="GO" id="GO:0000049">
    <property type="term" value="F:tRNA binding"/>
    <property type="evidence" value="ECO:0007669"/>
    <property type="project" value="TreeGrafter"/>
</dbReference>
<dbReference type="InterPro" id="IPR006070">
    <property type="entry name" value="Sua5-like_dom"/>
</dbReference>
<accession>S5T207</accession>
<evidence type="ECO:0000259" key="12">
    <source>
        <dbReference type="PROSITE" id="PS51163"/>
    </source>
</evidence>
<keyword evidence="9" id="KW-0067">ATP-binding</keyword>
<feature type="domain" description="YrdC-like" evidence="12">
    <location>
        <begin position="14"/>
        <end position="199"/>
    </location>
</feature>
<dbReference type="Proteomes" id="UP000015388">
    <property type="component" value="Chromosome"/>
</dbReference>
<dbReference type="GO" id="GO:0005524">
    <property type="term" value="F:ATP binding"/>
    <property type="evidence" value="ECO:0007669"/>
    <property type="project" value="UniProtKB-KW"/>
</dbReference>
<evidence type="ECO:0000256" key="9">
    <source>
        <dbReference type="ARBA" id="ARBA00022840"/>
    </source>
</evidence>
<dbReference type="InterPro" id="IPR017945">
    <property type="entry name" value="DHBP_synth_RibB-like_a/b_dom"/>
</dbReference>
<keyword evidence="8" id="KW-0547">Nucleotide-binding</keyword>
<dbReference type="PANTHER" id="PTHR17490:SF16">
    <property type="entry name" value="THREONYLCARBAMOYL-AMP SYNTHASE"/>
    <property type="match status" value="1"/>
</dbReference>
<organism evidence="13 14">
    <name type="scientific">Corynebacterium maris DSM 45190</name>
    <dbReference type="NCBI Taxonomy" id="1224163"/>
    <lineage>
        <taxon>Bacteria</taxon>
        <taxon>Bacillati</taxon>
        <taxon>Actinomycetota</taxon>
        <taxon>Actinomycetes</taxon>
        <taxon>Mycobacteriales</taxon>
        <taxon>Corynebacteriaceae</taxon>
        <taxon>Corynebacterium</taxon>
    </lineage>
</organism>
<dbReference type="KEGG" id="cmd:B841_05735"/>
<dbReference type="eggNOG" id="COG0009">
    <property type="taxonomic scope" value="Bacteria"/>
</dbReference>
<reference evidence="13 14" key="1">
    <citation type="submission" date="2012-11" db="EMBL/GenBank/DDBJ databases">
        <title>The complete genome sequence of Corynebacterium maris Coryn-1 (=DSM 45190).</title>
        <authorList>
            <person name="Schaffert L."/>
            <person name="Albersmeier A."/>
            <person name="Kalinowski J."/>
            <person name="Ruckert C."/>
        </authorList>
    </citation>
    <scope>NUCLEOTIDE SEQUENCE [LARGE SCALE GENOMIC DNA]</scope>
    <source>
        <strain evidence="14">Coryn-1</strain>
    </source>
</reference>
<evidence type="ECO:0000256" key="8">
    <source>
        <dbReference type="ARBA" id="ARBA00022741"/>
    </source>
</evidence>
<dbReference type="SUPFAM" id="SSF55821">
    <property type="entry name" value="YrdC/RibB"/>
    <property type="match status" value="1"/>
</dbReference>
<dbReference type="Pfam" id="PF01300">
    <property type="entry name" value="Sua5_yciO_yrdC"/>
    <property type="match status" value="1"/>
</dbReference>
<comment type="similarity">
    <text evidence="2">Belongs to the SUA5 family.</text>
</comment>
<comment type="subcellular location">
    <subcellularLocation>
        <location evidence="1">Cytoplasm</location>
    </subcellularLocation>
</comment>
<proteinExistence type="inferred from homology"/>
<dbReference type="InterPro" id="IPR050156">
    <property type="entry name" value="TC-AMP_synthase_SUA5"/>
</dbReference>
<dbReference type="GO" id="GO:0008033">
    <property type="term" value="P:tRNA processing"/>
    <property type="evidence" value="ECO:0007669"/>
    <property type="project" value="UniProtKB-KW"/>
</dbReference>
<keyword evidence="4" id="KW-0963">Cytoplasm</keyword>
<dbReference type="GO" id="GO:0006450">
    <property type="term" value="P:regulation of translational fidelity"/>
    <property type="evidence" value="ECO:0007669"/>
    <property type="project" value="TreeGrafter"/>
</dbReference>
<dbReference type="NCBIfam" id="TIGR00057">
    <property type="entry name" value="L-threonylcarbamoyladenylate synthase"/>
    <property type="match status" value="1"/>
</dbReference>
<dbReference type="RefSeq" id="WP_020934553.1">
    <property type="nucleotide sequence ID" value="NC_021915.1"/>
</dbReference>
<dbReference type="PROSITE" id="PS51163">
    <property type="entry name" value="YRDC"/>
    <property type="match status" value="1"/>
</dbReference>
<name>S5T207_9CORY</name>
<dbReference type="PATRIC" id="fig|1224163.3.peg.1150"/>
<dbReference type="EC" id="2.7.7.87" evidence="3"/>
<keyword evidence="14" id="KW-1185">Reference proteome</keyword>
<keyword evidence="5" id="KW-0808">Transferase</keyword>
<evidence type="ECO:0000256" key="4">
    <source>
        <dbReference type="ARBA" id="ARBA00022490"/>
    </source>
</evidence>
<dbReference type="HOGENOM" id="CLU_031397_3_1_11"/>
<dbReference type="PANTHER" id="PTHR17490">
    <property type="entry name" value="SUA5"/>
    <property type="match status" value="1"/>
</dbReference>
<evidence type="ECO:0000256" key="1">
    <source>
        <dbReference type="ARBA" id="ARBA00004496"/>
    </source>
</evidence>
<keyword evidence="7" id="KW-0548">Nucleotidyltransferase</keyword>
<evidence type="ECO:0000256" key="10">
    <source>
        <dbReference type="ARBA" id="ARBA00029774"/>
    </source>
</evidence>
<dbReference type="AlphaFoldDB" id="S5T207"/>
<comment type="catalytic activity">
    <reaction evidence="11">
        <text>L-threonine + hydrogencarbonate + ATP = L-threonylcarbamoyladenylate + diphosphate + H2O</text>
        <dbReference type="Rhea" id="RHEA:36407"/>
        <dbReference type="ChEBI" id="CHEBI:15377"/>
        <dbReference type="ChEBI" id="CHEBI:17544"/>
        <dbReference type="ChEBI" id="CHEBI:30616"/>
        <dbReference type="ChEBI" id="CHEBI:33019"/>
        <dbReference type="ChEBI" id="CHEBI:57926"/>
        <dbReference type="ChEBI" id="CHEBI:73682"/>
        <dbReference type="EC" id="2.7.7.87"/>
    </reaction>
</comment>
<evidence type="ECO:0000313" key="14">
    <source>
        <dbReference type="Proteomes" id="UP000015388"/>
    </source>
</evidence>
<evidence type="ECO:0000256" key="2">
    <source>
        <dbReference type="ARBA" id="ARBA00007663"/>
    </source>
</evidence>
<keyword evidence="6" id="KW-0819">tRNA processing</keyword>
<protein>
    <recommendedName>
        <fullName evidence="10">L-threonylcarbamoyladenylate synthase</fullName>
        <ecNumber evidence="3">2.7.7.87</ecNumber>
    </recommendedName>
    <alternativeName>
        <fullName evidence="10">L-threonylcarbamoyladenylate synthase</fullName>
    </alternativeName>
</protein>
<dbReference type="GO" id="GO:0061710">
    <property type="term" value="F:L-threonylcarbamoyladenylate synthase"/>
    <property type="evidence" value="ECO:0007669"/>
    <property type="project" value="UniProtKB-EC"/>
</dbReference>
<evidence type="ECO:0000256" key="11">
    <source>
        <dbReference type="ARBA" id="ARBA00048366"/>
    </source>
</evidence>
<gene>
    <name evidence="13" type="ORF">B841_05735</name>
</gene>
<dbReference type="GO" id="GO:0005737">
    <property type="term" value="C:cytoplasm"/>
    <property type="evidence" value="ECO:0007669"/>
    <property type="project" value="UniProtKB-SubCell"/>
</dbReference>
<dbReference type="EMBL" id="CP003924">
    <property type="protein sequence ID" value="AGS34620.1"/>
    <property type="molecule type" value="Genomic_DNA"/>
</dbReference>
<evidence type="ECO:0000256" key="3">
    <source>
        <dbReference type="ARBA" id="ARBA00012584"/>
    </source>
</evidence>
<evidence type="ECO:0000256" key="5">
    <source>
        <dbReference type="ARBA" id="ARBA00022679"/>
    </source>
</evidence>
<dbReference type="OrthoDB" id="9814580at2"/>